<evidence type="ECO:0000313" key="4">
    <source>
        <dbReference type="Proteomes" id="UP000195208"/>
    </source>
</evidence>
<keyword evidence="1" id="KW-1133">Transmembrane helix</keyword>
<reference evidence="3 4" key="1">
    <citation type="submission" date="2017-04" db="EMBL/GenBank/DDBJ databases">
        <title>Staphylococcus agnetis, a potential pathogen in the broiler production.</title>
        <authorList>
            <person name="Poulsen L."/>
        </authorList>
    </citation>
    <scope>NUCLEOTIDE SEQUENCE [LARGE SCALE GENOMIC DNA]</scope>
    <source>
        <strain evidence="3 4">723_310714_2_2_spleen</strain>
    </source>
</reference>
<evidence type="ECO:0000313" key="2">
    <source>
        <dbReference type="EMBL" id="NJI01405.1"/>
    </source>
</evidence>
<reference evidence="2" key="2">
    <citation type="submission" date="2019-11" db="EMBL/GenBank/DDBJ databases">
        <title>Whole genome comparisons of Staphylococcus agnetis isolates from cattle and chickens.</title>
        <authorList>
            <person name="Rhoads D."/>
            <person name="Shwani A."/>
            <person name="Adkins P."/>
            <person name="Calcutt M."/>
            <person name="Middleton J."/>
        </authorList>
    </citation>
    <scope>NUCLEOTIDE SEQUENCE</scope>
    <source>
        <strain evidence="2">1387</strain>
    </source>
</reference>
<feature type="transmembrane region" description="Helical" evidence="1">
    <location>
        <begin position="12"/>
        <end position="33"/>
    </location>
</feature>
<dbReference type="EMBL" id="NEFX01000019">
    <property type="protein sequence ID" value="OTW30396.1"/>
    <property type="molecule type" value="Genomic_DNA"/>
</dbReference>
<accession>A0A242VEB9</accession>
<dbReference type="GeneID" id="57692647"/>
<proteinExistence type="predicted"/>
<feature type="transmembrane region" description="Helical" evidence="1">
    <location>
        <begin position="53"/>
        <end position="72"/>
    </location>
</feature>
<keyword evidence="1" id="KW-0472">Membrane</keyword>
<dbReference type="RefSeq" id="WP_060551897.1">
    <property type="nucleotide sequence ID" value="NZ_CP009623.1"/>
</dbReference>
<comment type="caution">
    <text evidence="2">The sequence shown here is derived from an EMBL/GenBank/DDBJ whole genome shotgun (WGS) entry which is preliminary data.</text>
</comment>
<keyword evidence="4" id="KW-1185">Reference proteome</keyword>
<gene>
    <name evidence="3" type="ORF">B9M88_10175</name>
    <name evidence="2" type="ORF">GLV84_00695</name>
</gene>
<dbReference type="Proteomes" id="UP000195208">
    <property type="component" value="Unassembled WGS sequence"/>
</dbReference>
<dbReference type="KEGG" id="sagq:EP23_08585"/>
<evidence type="ECO:0000313" key="3">
    <source>
        <dbReference type="EMBL" id="OTW30396.1"/>
    </source>
</evidence>
<keyword evidence="1" id="KW-0812">Transmembrane</keyword>
<evidence type="ECO:0000313" key="5">
    <source>
        <dbReference type="Proteomes" id="UP000646308"/>
    </source>
</evidence>
<evidence type="ECO:0000256" key="1">
    <source>
        <dbReference type="SAM" id="Phobius"/>
    </source>
</evidence>
<dbReference type="EMBL" id="WMFL01000013">
    <property type="protein sequence ID" value="NJI01405.1"/>
    <property type="molecule type" value="Genomic_DNA"/>
</dbReference>
<protein>
    <submittedName>
        <fullName evidence="2">Uncharacterized protein</fullName>
    </submittedName>
</protein>
<dbReference type="AlphaFoldDB" id="A0A242VEB9"/>
<name>A0A242VEB9_9STAP</name>
<sequence>MKNTNDSRLRRIADIVGMLSSLLLLLLIIINFYVHITPERWEIGFRFSSVSSVFAIILVVTIIVCTSISFITKSKRDPLHRK</sequence>
<organism evidence="2 5">
    <name type="scientific">Staphylococcus agnetis</name>
    <dbReference type="NCBI Taxonomy" id="985762"/>
    <lineage>
        <taxon>Bacteria</taxon>
        <taxon>Bacillati</taxon>
        <taxon>Bacillota</taxon>
        <taxon>Bacilli</taxon>
        <taxon>Bacillales</taxon>
        <taxon>Staphylococcaceae</taxon>
        <taxon>Staphylococcus</taxon>
    </lineage>
</organism>
<dbReference type="Proteomes" id="UP000646308">
    <property type="component" value="Unassembled WGS sequence"/>
</dbReference>